<comment type="function">
    <text evidence="1">Probable aspartic protease that is responsible for the proteolytic cleavage of the RNA polymerase sigma E factor (SigE/spoIIGB) to yield the active peptide in the mother cell during sporulation. Responds to a signal from the forespore that is triggered by the extracellular signal protein SpoIIR.</text>
</comment>
<dbReference type="GO" id="GO:0006508">
    <property type="term" value="P:proteolysis"/>
    <property type="evidence" value="ECO:0007669"/>
    <property type="project" value="UniProtKB-KW"/>
</dbReference>
<evidence type="ECO:0000256" key="3">
    <source>
        <dbReference type="SAM" id="Phobius"/>
    </source>
</evidence>
<dbReference type="EC" id="3.4.23.-" evidence="1"/>
<dbReference type="GO" id="GO:0005886">
    <property type="term" value="C:plasma membrane"/>
    <property type="evidence" value="ECO:0007669"/>
    <property type="project" value="UniProtKB-SubCell"/>
</dbReference>
<dbReference type="GO" id="GO:0030436">
    <property type="term" value="P:asexual sporulation"/>
    <property type="evidence" value="ECO:0007669"/>
    <property type="project" value="InterPro"/>
</dbReference>
<keyword evidence="1" id="KW-0064">Aspartyl protease</keyword>
<organism evidence="4 6">
    <name type="scientific">Clostridium beijerinckii</name>
    <name type="common">Clostridium MP</name>
    <dbReference type="NCBI Taxonomy" id="1520"/>
    <lineage>
        <taxon>Bacteria</taxon>
        <taxon>Bacillati</taxon>
        <taxon>Bacillota</taxon>
        <taxon>Clostridia</taxon>
        <taxon>Eubacteriales</taxon>
        <taxon>Clostridiaceae</taxon>
        <taxon>Clostridium</taxon>
    </lineage>
</organism>
<feature type="transmembrane region" description="Helical" evidence="3">
    <location>
        <begin position="71"/>
        <end position="91"/>
    </location>
</feature>
<comment type="similarity">
    <text evidence="1">Belongs to the peptidase U4 family.</text>
</comment>
<keyword evidence="1 5" id="KW-0378">Hydrolase</keyword>
<dbReference type="Proteomes" id="UP000587880">
    <property type="component" value="Unassembled WGS sequence"/>
</dbReference>
<keyword evidence="3" id="KW-1133">Transmembrane helix</keyword>
<evidence type="ECO:0000256" key="1">
    <source>
        <dbReference type="PIRNR" id="PIRNR018571"/>
    </source>
</evidence>
<feature type="transmembrane region" description="Helical" evidence="3">
    <location>
        <begin position="103"/>
        <end position="123"/>
    </location>
</feature>
<name>A0A7Y8Z978_CLOBE</name>
<keyword evidence="1" id="KW-0645">Protease</keyword>
<evidence type="ECO:0000256" key="2">
    <source>
        <dbReference type="PIRSR" id="PIRSR018571-1"/>
    </source>
</evidence>
<comment type="caution">
    <text evidence="4">The sequence shown here is derived from an EMBL/GenBank/DDBJ whole genome shotgun (WGS) entry which is preliminary data.</text>
</comment>
<accession>A0A7Y8Z978</accession>
<dbReference type="GO" id="GO:0030435">
    <property type="term" value="P:sporulation resulting in formation of a cellular spore"/>
    <property type="evidence" value="ECO:0007669"/>
    <property type="project" value="UniProtKB-KW"/>
</dbReference>
<comment type="subcellular location">
    <subcellularLocation>
        <location evidence="1">Cell membrane</location>
    </subcellularLocation>
</comment>
<sequence>MRKKYIIKSRQTGGVEMEIYVDTLVLENCIVNFFLLTVTMKCIKHKCKVIALLSSSLLGGIYTLVLVIPQLNIFSCLPIELIVAFIMLRIVYGKTNILNMIKILIIFLMMTFTLSGVCFLFSLKQNLYLLGTTFKIEKYSIKYIMLGVMIMYIIFSRLVEYIKDKLFVRNFVFEIEFNIEGKQYSIKSFLDTGNELREPITNLPCILIEENLISDVDFNSINTYHVLYSSIGYGGSLKGIKVNNIKISNNYHLYEEVDAIICPCKEKLSKECEFNALLSRGIVYKGDIYGKVSSVF</sequence>
<dbReference type="EMBL" id="JABAGD010000014">
    <property type="protein sequence ID" value="NMF04978.1"/>
    <property type="molecule type" value="Genomic_DNA"/>
</dbReference>
<dbReference type="InterPro" id="IPR005081">
    <property type="entry name" value="SpoIIGA"/>
</dbReference>
<dbReference type="GO" id="GO:0004190">
    <property type="term" value="F:aspartic-type endopeptidase activity"/>
    <property type="evidence" value="ECO:0007669"/>
    <property type="project" value="UniProtKB-KW"/>
</dbReference>
<reference evidence="5" key="3">
    <citation type="journal article" date="2022" name="Nat. Biotechnol.">
        <title>Carbon-negative production of acetone and isopropanol by gas fermentation at industrial pilot scale.</title>
        <authorList>
            <person name="Liew F.E."/>
            <person name="Nogle R."/>
            <person name="Abdalla T."/>
            <person name="Rasor B.J."/>
            <person name="Canter C."/>
            <person name="Jensen R.O."/>
            <person name="Wang L."/>
            <person name="Strutz J."/>
            <person name="Chirania P."/>
            <person name="De Tissera S."/>
            <person name="Mueller A.P."/>
            <person name="Ruan Z."/>
            <person name="Gao A."/>
            <person name="Tran L."/>
            <person name="Engle N.L."/>
            <person name="Bromley J.C."/>
            <person name="Daniell J."/>
            <person name="Conrado R."/>
            <person name="Tschaplinski T.J."/>
            <person name="Giannone R.J."/>
            <person name="Hettich R.L."/>
            <person name="Karim A.S."/>
            <person name="Simpson S.D."/>
            <person name="Brown S.D."/>
            <person name="Leang C."/>
            <person name="Jewett M.C."/>
            <person name="Kopke M."/>
        </authorList>
    </citation>
    <scope>NUCLEOTIDE SEQUENCE</scope>
    <source>
        <strain evidence="5">DJ080</strain>
    </source>
</reference>
<dbReference type="PIRSF" id="PIRSF018571">
    <property type="entry name" value="SpoIIGA"/>
    <property type="match status" value="1"/>
</dbReference>
<dbReference type="AlphaFoldDB" id="A0A7Y8Z978"/>
<gene>
    <name evidence="5" type="ORF">B0H41_002889</name>
    <name evidence="4" type="ORF">HF849_09430</name>
</gene>
<dbReference type="RefSeq" id="WP_077840218.1">
    <property type="nucleotide sequence ID" value="NZ_JABSWK010000001.1"/>
</dbReference>
<proteinExistence type="inferred from homology"/>
<dbReference type="Proteomes" id="UP001193748">
    <property type="component" value="Unassembled WGS sequence"/>
</dbReference>
<reference evidence="4 6" key="1">
    <citation type="submission" date="2020-04" db="EMBL/GenBank/DDBJ databases">
        <authorList>
            <person name="Hitch T.C.A."/>
            <person name="Wylensek D."/>
            <person name="Clavel T."/>
        </authorList>
    </citation>
    <scope>NUCLEOTIDE SEQUENCE [LARGE SCALE GENOMIC DNA]</scope>
    <source>
        <strain evidence="4 6">WB01_NA02</strain>
    </source>
</reference>
<feature type="transmembrane region" description="Helical" evidence="3">
    <location>
        <begin position="49"/>
        <end position="65"/>
    </location>
</feature>
<dbReference type="Pfam" id="PF03419">
    <property type="entry name" value="Peptidase_U4"/>
    <property type="match status" value="1"/>
</dbReference>
<evidence type="ECO:0000313" key="4">
    <source>
        <dbReference type="EMBL" id="NMF04978.1"/>
    </source>
</evidence>
<keyword evidence="1" id="KW-0749">Sporulation</keyword>
<keyword evidence="1" id="KW-1003">Cell membrane</keyword>
<reference evidence="5" key="2">
    <citation type="submission" date="2020-05" db="EMBL/GenBank/DDBJ databases">
        <authorList>
            <person name="Brown S."/>
            <person name="Huntemann M."/>
            <person name="Clum A."/>
            <person name="Spunde A."/>
            <person name="Palaniappan K."/>
            <person name="Ritter S."/>
            <person name="Mikhailova N."/>
            <person name="Chen I.-M."/>
            <person name="Stamatis D."/>
            <person name="Reddy T."/>
            <person name="O'Malley R."/>
            <person name="Daum C."/>
            <person name="Shapiro N."/>
            <person name="Ivanova N."/>
            <person name="Kyrpides N."/>
            <person name="Woyke T."/>
        </authorList>
    </citation>
    <scope>NUCLEOTIDE SEQUENCE</scope>
    <source>
        <strain evidence="5">DJ080</strain>
    </source>
</reference>
<evidence type="ECO:0000313" key="5">
    <source>
        <dbReference type="EMBL" id="NRT89210.1"/>
    </source>
</evidence>
<protein>
    <recommendedName>
        <fullName evidence="1">Sporulation sigma-E factor-processing peptidase</fullName>
        <ecNumber evidence="1">3.4.23.-</ecNumber>
    </recommendedName>
    <alternativeName>
        <fullName evidence="1">Membrane-associated aspartic protease</fullName>
    </alternativeName>
    <alternativeName>
        <fullName evidence="1">Stage II sporulation protein GA</fullName>
    </alternativeName>
</protein>
<keyword evidence="3" id="KW-0812">Transmembrane</keyword>
<feature type="transmembrane region" description="Helical" evidence="3">
    <location>
        <begin position="143"/>
        <end position="159"/>
    </location>
</feature>
<dbReference type="EMBL" id="JABSWW010000001">
    <property type="protein sequence ID" value="NRT89210.1"/>
    <property type="molecule type" value="Genomic_DNA"/>
</dbReference>
<evidence type="ECO:0000313" key="6">
    <source>
        <dbReference type="Proteomes" id="UP000587880"/>
    </source>
</evidence>
<feature type="active site" evidence="2">
    <location>
        <position position="191"/>
    </location>
</feature>
<keyword evidence="1 3" id="KW-0472">Membrane</keyword>